<name>A0A2G9H5X6_9LAMI</name>
<proteinExistence type="predicted"/>
<protein>
    <recommendedName>
        <fullName evidence="6">CHCH domain-containing protein</fullName>
    </recommendedName>
</protein>
<feature type="compositionally biased region" description="Basic residues" evidence="2">
    <location>
        <begin position="24"/>
        <end position="33"/>
    </location>
</feature>
<evidence type="ECO:0000313" key="4">
    <source>
        <dbReference type="EMBL" id="PIN12922.1"/>
    </source>
</evidence>
<dbReference type="STRING" id="429701.A0A2G9H5X6"/>
<organism evidence="4 5">
    <name type="scientific">Handroanthus impetiginosus</name>
    <dbReference type="NCBI Taxonomy" id="429701"/>
    <lineage>
        <taxon>Eukaryota</taxon>
        <taxon>Viridiplantae</taxon>
        <taxon>Streptophyta</taxon>
        <taxon>Embryophyta</taxon>
        <taxon>Tracheophyta</taxon>
        <taxon>Spermatophyta</taxon>
        <taxon>Magnoliopsida</taxon>
        <taxon>eudicotyledons</taxon>
        <taxon>Gunneridae</taxon>
        <taxon>Pentapetalae</taxon>
        <taxon>asterids</taxon>
        <taxon>lamiids</taxon>
        <taxon>Lamiales</taxon>
        <taxon>Bignoniaceae</taxon>
        <taxon>Crescentiina</taxon>
        <taxon>Tabebuia alliance</taxon>
        <taxon>Handroanthus</taxon>
    </lineage>
</organism>
<gene>
    <name evidence="4" type="ORF">CDL12_14461</name>
    <name evidence="3" type="ORF">CDL12_15570</name>
</gene>
<comment type="caution">
    <text evidence="4">The sequence shown here is derived from an EMBL/GenBank/DDBJ whole genome shotgun (WGS) entry which is preliminary data.</text>
</comment>
<dbReference type="EMBL" id="NKXS01002849">
    <property type="protein sequence ID" value="PIN11824.1"/>
    <property type="molecule type" value="Genomic_DNA"/>
</dbReference>
<dbReference type="PANTHER" id="PTHR47587:SF2">
    <property type="entry name" value="OS05G0103500 PROTEIN"/>
    <property type="match status" value="1"/>
</dbReference>
<dbReference type="AlphaFoldDB" id="A0A2G9H5X6"/>
<feature type="compositionally biased region" description="Pro residues" evidence="2">
    <location>
        <begin position="61"/>
        <end position="72"/>
    </location>
</feature>
<dbReference type="EMBL" id="NKXS01002584">
    <property type="protein sequence ID" value="PIN12922.1"/>
    <property type="molecule type" value="Genomic_DNA"/>
</dbReference>
<feature type="region of interest" description="Disordered" evidence="2">
    <location>
        <begin position="18"/>
        <end position="75"/>
    </location>
</feature>
<feature type="coiled-coil region" evidence="1">
    <location>
        <begin position="79"/>
        <end position="117"/>
    </location>
</feature>
<keyword evidence="5" id="KW-1185">Reference proteome</keyword>
<dbReference type="Proteomes" id="UP000231279">
    <property type="component" value="Unassembled WGS sequence"/>
</dbReference>
<reference evidence="4" key="3">
    <citation type="journal article" date="2018" name="Gigascience">
        <title>Genome assembly of the pink ipe (Handroanthus impetiginosus, Bignoniaceae), a highly-valued ecologically keystone neotropical timber forest tree.</title>
        <authorList>
            <person name="Silva-Junior O.B."/>
            <person name="Novaes E."/>
            <person name="Grattapaglia D."/>
            <person name="Collevatti R.G."/>
        </authorList>
    </citation>
    <scope>NUCLEOTIDE SEQUENCE [LARGE SCALE GENOMIC DNA]</scope>
    <source>
        <strain evidence="4">UFG-1</strain>
        <tissue evidence="4">Leaf</tissue>
    </source>
</reference>
<evidence type="ECO:0000256" key="1">
    <source>
        <dbReference type="SAM" id="Coils"/>
    </source>
</evidence>
<accession>A0A2G9H5X6</accession>
<dbReference type="PANTHER" id="PTHR47587">
    <property type="entry name" value="OS05G0103500 PROTEIN"/>
    <property type="match status" value="1"/>
</dbReference>
<evidence type="ECO:0000313" key="3">
    <source>
        <dbReference type="EMBL" id="PIN11824.1"/>
    </source>
</evidence>
<sequence length="173" mass="19676">MGESFTIQISSNLVKHLVDDGEKVKKKTRKPKAKIPQEPQHPKQLSDNSEAHKTPAAGWPLQPPLFLPPPPQRSANAELEAIRSVLEESEKVAEKLQKQEENMLQEVTQRAKDLHDKEFKLPHQKPMPCLDEKDACLKCYKEHVKDPLKCAQLVKEFADCARTVRQQVSAENN</sequence>
<reference evidence="4" key="1">
    <citation type="submission" date="2017-07" db="EMBL/GenBank/DDBJ databases">
        <authorList>
            <person name="Sun Z.S."/>
            <person name="Albrecht U."/>
            <person name="Echele G."/>
            <person name="Lee C.C."/>
        </authorList>
    </citation>
    <scope>NUCLEOTIDE SEQUENCE</scope>
    <source>
        <strain evidence="4">UFG-1</strain>
        <tissue evidence="4">Leaf</tissue>
    </source>
</reference>
<evidence type="ECO:0000256" key="2">
    <source>
        <dbReference type="SAM" id="MobiDB-lite"/>
    </source>
</evidence>
<dbReference type="OrthoDB" id="70030at2759"/>
<keyword evidence="1" id="KW-0175">Coiled coil</keyword>
<reference evidence="5" key="2">
    <citation type="journal article" date="2018" name="Gigascience">
        <title>Genome assembly of the Pink Ipe (Handroanthus impetiginosus, Bignoniaceae), a highly valued, ecologically keystone Neotropical timber forest tree.</title>
        <authorList>
            <person name="Silva-Junior O.B."/>
            <person name="Grattapaglia D."/>
            <person name="Novaes E."/>
            <person name="Collevatti R.G."/>
        </authorList>
    </citation>
    <scope>NUCLEOTIDE SEQUENCE [LARGE SCALE GENOMIC DNA]</scope>
    <source>
        <strain evidence="5">cv. UFG-1</strain>
    </source>
</reference>
<evidence type="ECO:0008006" key="6">
    <source>
        <dbReference type="Google" id="ProtNLM"/>
    </source>
</evidence>
<evidence type="ECO:0000313" key="5">
    <source>
        <dbReference type="Proteomes" id="UP000231279"/>
    </source>
</evidence>